<dbReference type="RefSeq" id="XP_062634145.1">
    <property type="nucleotide sequence ID" value="XM_062778169.1"/>
</dbReference>
<feature type="compositionally biased region" description="Polar residues" evidence="1">
    <location>
        <begin position="22"/>
        <end position="36"/>
    </location>
</feature>
<evidence type="ECO:0000313" key="2">
    <source>
        <dbReference type="EMBL" id="KAK4140774.1"/>
    </source>
</evidence>
<evidence type="ECO:0000256" key="1">
    <source>
        <dbReference type="SAM" id="MobiDB-lite"/>
    </source>
</evidence>
<evidence type="ECO:0000313" key="3">
    <source>
        <dbReference type="Proteomes" id="UP001302676"/>
    </source>
</evidence>
<feature type="compositionally biased region" description="Basic and acidic residues" evidence="1">
    <location>
        <begin position="126"/>
        <end position="141"/>
    </location>
</feature>
<feature type="compositionally biased region" description="Basic residues" evidence="1">
    <location>
        <begin position="165"/>
        <end position="174"/>
    </location>
</feature>
<gene>
    <name evidence="2" type="ORF">C8A04DRAFT_14617</name>
</gene>
<feature type="region of interest" description="Disordered" evidence="1">
    <location>
        <begin position="126"/>
        <end position="333"/>
    </location>
</feature>
<sequence length="333" mass="37534">MSRSVKFRRPSPTGHYDHQRSDSGFSDSESRTSNADNDYDALGYEDAGIFSIRQALDSARKEAKQYRGLYDESKANVESLRKEAESAKAHARALENELENKDNTIDTLTRTNKDLIEENKEHDEAIRLLQESLKEATDFSRKGSGGSSPSESSATAAESADEKKVRRSASKRRKDSAEKADREKEKEKERGRDRGPKEKERDRERRKEKERAAAQVAQEETERLRKRFNARDDEIDAKSNGTSKSLRARHDSTYVESLGPSLPRPSAQGAAPSPSRQYAQTAYAKTQTYPSYPAPSVRSGHPTVFVPGEYPSYNTAEDEDATYPHSRSTRHPR</sequence>
<reference evidence="2" key="2">
    <citation type="submission" date="2023-05" db="EMBL/GenBank/DDBJ databases">
        <authorList>
            <consortium name="Lawrence Berkeley National Laboratory"/>
            <person name="Steindorff A."/>
            <person name="Hensen N."/>
            <person name="Bonometti L."/>
            <person name="Westerberg I."/>
            <person name="Brannstrom I.O."/>
            <person name="Guillou S."/>
            <person name="Cros-Aarteil S."/>
            <person name="Calhoun S."/>
            <person name="Haridas S."/>
            <person name="Kuo A."/>
            <person name="Mondo S."/>
            <person name="Pangilinan J."/>
            <person name="Riley R."/>
            <person name="Labutti K."/>
            <person name="Andreopoulos B."/>
            <person name="Lipzen A."/>
            <person name="Chen C."/>
            <person name="Yanf M."/>
            <person name="Daum C."/>
            <person name="Ng V."/>
            <person name="Clum A."/>
            <person name="Ohm R."/>
            <person name="Martin F."/>
            <person name="Silar P."/>
            <person name="Natvig D."/>
            <person name="Lalanne C."/>
            <person name="Gautier V."/>
            <person name="Ament-Velasquez S.L."/>
            <person name="Kruys A."/>
            <person name="Hutchinson M.I."/>
            <person name="Powell A.J."/>
            <person name="Barry K."/>
            <person name="Miller A.N."/>
            <person name="Grigoriev I.V."/>
            <person name="Debuchy R."/>
            <person name="Gladieux P."/>
            <person name="Thoren M.H."/>
            <person name="Johannesson H."/>
        </authorList>
    </citation>
    <scope>NUCLEOTIDE SEQUENCE</scope>
    <source>
        <strain evidence="2">CBS 141.50</strain>
    </source>
</reference>
<feature type="compositionally biased region" description="Basic and acidic residues" evidence="1">
    <location>
        <begin position="175"/>
        <end position="212"/>
    </location>
</feature>
<protein>
    <submittedName>
        <fullName evidence="2">Uncharacterized protein</fullName>
    </submittedName>
</protein>
<reference evidence="2" key="1">
    <citation type="journal article" date="2023" name="Mol. Phylogenet. Evol.">
        <title>Genome-scale phylogeny and comparative genomics of the fungal order Sordariales.</title>
        <authorList>
            <person name="Hensen N."/>
            <person name="Bonometti L."/>
            <person name="Westerberg I."/>
            <person name="Brannstrom I.O."/>
            <person name="Guillou S."/>
            <person name="Cros-Aarteil S."/>
            <person name="Calhoun S."/>
            <person name="Haridas S."/>
            <person name="Kuo A."/>
            <person name="Mondo S."/>
            <person name="Pangilinan J."/>
            <person name="Riley R."/>
            <person name="LaButti K."/>
            <person name="Andreopoulos B."/>
            <person name="Lipzen A."/>
            <person name="Chen C."/>
            <person name="Yan M."/>
            <person name="Daum C."/>
            <person name="Ng V."/>
            <person name="Clum A."/>
            <person name="Steindorff A."/>
            <person name="Ohm R.A."/>
            <person name="Martin F."/>
            <person name="Silar P."/>
            <person name="Natvig D.O."/>
            <person name="Lalanne C."/>
            <person name="Gautier V."/>
            <person name="Ament-Velasquez S.L."/>
            <person name="Kruys A."/>
            <person name="Hutchinson M.I."/>
            <person name="Powell A.J."/>
            <person name="Barry K."/>
            <person name="Miller A.N."/>
            <person name="Grigoriev I.V."/>
            <person name="Debuchy R."/>
            <person name="Gladieux P."/>
            <person name="Hiltunen Thoren M."/>
            <person name="Johannesson H."/>
        </authorList>
    </citation>
    <scope>NUCLEOTIDE SEQUENCE</scope>
    <source>
        <strain evidence="2">CBS 141.50</strain>
    </source>
</reference>
<dbReference type="AlphaFoldDB" id="A0AAN6UXD2"/>
<dbReference type="GeneID" id="87814782"/>
<feature type="compositionally biased region" description="Polar residues" evidence="1">
    <location>
        <begin position="274"/>
        <end position="290"/>
    </location>
</feature>
<dbReference type="EMBL" id="MU853623">
    <property type="protein sequence ID" value="KAK4140774.1"/>
    <property type="molecule type" value="Genomic_DNA"/>
</dbReference>
<feature type="region of interest" description="Disordered" evidence="1">
    <location>
        <begin position="1"/>
        <end position="40"/>
    </location>
</feature>
<feature type="region of interest" description="Disordered" evidence="1">
    <location>
        <begin position="81"/>
        <end position="107"/>
    </location>
</feature>
<keyword evidence="3" id="KW-1185">Reference proteome</keyword>
<proteinExistence type="predicted"/>
<comment type="caution">
    <text evidence="2">The sequence shown here is derived from an EMBL/GenBank/DDBJ whole genome shotgun (WGS) entry which is preliminary data.</text>
</comment>
<organism evidence="2 3">
    <name type="scientific">Dichotomopilus funicola</name>
    <dbReference type="NCBI Taxonomy" id="1934379"/>
    <lineage>
        <taxon>Eukaryota</taxon>
        <taxon>Fungi</taxon>
        <taxon>Dikarya</taxon>
        <taxon>Ascomycota</taxon>
        <taxon>Pezizomycotina</taxon>
        <taxon>Sordariomycetes</taxon>
        <taxon>Sordariomycetidae</taxon>
        <taxon>Sordariales</taxon>
        <taxon>Chaetomiaceae</taxon>
        <taxon>Dichotomopilus</taxon>
    </lineage>
</organism>
<name>A0AAN6UXD2_9PEZI</name>
<dbReference type="Proteomes" id="UP001302676">
    <property type="component" value="Unassembled WGS sequence"/>
</dbReference>
<accession>A0AAN6UXD2</accession>
<feature type="compositionally biased region" description="Basic and acidic residues" evidence="1">
    <location>
        <begin position="81"/>
        <end position="104"/>
    </location>
</feature>
<feature type="compositionally biased region" description="Low complexity" evidence="1">
    <location>
        <begin position="147"/>
        <end position="158"/>
    </location>
</feature>